<evidence type="ECO:0000313" key="2">
    <source>
        <dbReference type="Proteomes" id="UP001180724"/>
    </source>
</evidence>
<dbReference type="RefSeq" id="WP_311585480.1">
    <property type="nucleotide sequence ID" value="NZ_JAVRFH010000108.1"/>
</dbReference>
<dbReference type="EMBL" id="JAVRFH010000108">
    <property type="protein sequence ID" value="MDT0616231.1"/>
    <property type="molecule type" value="Genomic_DNA"/>
</dbReference>
<dbReference type="PANTHER" id="PTHR36221:SF1">
    <property type="entry name" value="DUF742 DOMAIN-CONTAINING PROTEIN"/>
    <property type="match status" value="1"/>
</dbReference>
<dbReference type="InterPro" id="IPR007995">
    <property type="entry name" value="DUF742"/>
</dbReference>
<accession>A0ABU3B5E0</accession>
<organism evidence="1 2">
    <name type="scientific">Streptomyces lancefieldiae</name>
    <dbReference type="NCBI Taxonomy" id="3075520"/>
    <lineage>
        <taxon>Bacteria</taxon>
        <taxon>Bacillati</taxon>
        <taxon>Actinomycetota</taxon>
        <taxon>Actinomycetes</taxon>
        <taxon>Kitasatosporales</taxon>
        <taxon>Streptomycetaceae</taxon>
        <taxon>Streptomyces</taxon>
    </lineage>
</organism>
<comment type="caution">
    <text evidence="1">The sequence shown here is derived from an EMBL/GenBank/DDBJ whole genome shotgun (WGS) entry which is preliminary data.</text>
</comment>
<reference evidence="1" key="1">
    <citation type="submission" date="2024-05" db="EMBL/GenBank/DDBJ databases">
        <title>30 novel species of actinomycetes from the DSMZ collection.</title>
        <authorList>
            <person name="Nouioui I."/>
        </authorList>
    </citation>
    <scope>NUCLEOTIDE SEQUENCE</scope>
    <source>
        <strain evidence="1">DSM 40712</strain>
    </source>
</reference>
<protein>
    <submittedName>
        <fullName evidence="1">DUF742 domain-containing protein</fullName>
    </submittedName>
</protein>
<dbReference type="PANTHER" id="PTHR36221">
    <property type="entry name" value="DUF742 DOMAIN-CONTAINING PROTEIN"/>
    <property type="match status" value="1"/>
</dbReference>
<keyword evidence="2" id="KW-1185">Reference proteome</keyword>
<gene>
    <name evidence="1" type="ORF">RM812_39735</name>
</gene>
<name>A0ABU3B5E0_9ACTN</name>
<sequence length="121" mass="12663">MGASGWADSSLGDVRPYTITGGRTRSKHTLHLTTCLITRPIAPGTAHLSAEGEALLLHCSGVPRSVAELAARTHQPVQVVKVLIGDLLDCDALARANPVGAGADPDVHLLEALLHGLHNRL</sequence>
<dbReference type="Proteomes" id="UP001180724">
    <property type="component" value="Unassembled WGS sequence"/>
</dbReference>
<proteinExistence type="predicted"/>
<evidence type="ECO:0000313" key="1">
    <source>
        <dbReference type="EMBL" id="MDT0616231.1"/>
    </source>
</evidence>
<dbReference type="Pfam" id="PF05331">
    <property type="entry name" value="DUF742"/>
    <property type="match status" value="1"/>
</dbReference>